<evidence type="ECO:0000313" key="9">
    <source>
        <dbReference type="Proteomes" id="UP000095283"/>
    </source>
</evidence>
<dbReference type="GO" id="GO:0048013">
    <property type="term" value="P:ephrin receptor signaling pathway"/>
    <property type="evidence" value="ECO:0007669"/>
    <property type="project" value="TreeGrafter"/>
</dbReference>
<dbReference type="WBParaSite" id="Hba_20236">
    <property type="protein sequence ID" value="Hba_20236"/>
    <property type="gene ID" value="Hba_20236"/>
</dbReference>
<dbReference type="AlphaFoldDB" id="A0A1I7XRT3"/>
<accession>A0A1I7XRT3</accession>
<feature type="chain" id="PRO_5009311391" evidence="7">
    <location>
        <begin position="23"/>
        <end position="358"/>
    </location>
</feature>
<dbReference type="PANTHER" id="PTHR11304">
    <property type="entry name" value="EPHRIN"/>
    <property type="match status" value="1"/>
</dbReference>
<dbReference type="Pfam" id="PF00812">
    <property type="entry name" value="Ephrin"/>
    <property type="match status" value="1"/>
</dbReference>
<dbReference type="GO" id="GO:0007411">
    <property type="term" value="P:axon guidance"/>
    <property type="evidence" value="ECO:0007669"/>
    <property type="project" value="TreeGrafter"/>
</dbReference>
<dbReference type="InterPro" id="IPR001799">
    <property type="entry name" value="Ephrin_RBD"/>
</dbReference>
<protein>
    <submittedName>
        <fullName evidence="10">Ephrin RBD domain-containing protein</fullName>
    </submittedName>
</protein>
<feature type="signal peptide" evidence="7">
    <location>
        <begin position="1"/>
        <end position="22"/>
    </location>
</feature>
<sequence>MFVKITLVVKLIVGLLPKYLESSESLMYREIDSRCPMKVSHSFSGKKTYANECHYRSGLGAYAEVNVEWDSGYLTDRLLLCYLHIFRFSPYPSYTIRVNIDDTLRVVCPNKDADKRYLKVFKVSGLSFTDCLLETDKTLVMSCDDSSTPEKPTLIGVRRFSPMPSPDALLFEPGETYYWICKPTSRGDELGINNSQFGMCQADNMRMTIIVGNGLVTAPTSTIPSVNPKFSAIAQPSVPRRREQQIPDGFTPKQFQRVVALAEKGATGTFTYTAPAEADRKQAVQETSRDTWWDTLPIYTDVLNGASENILLGTNRIGDEEGSFIVHEDVVRSYEYQSNTSVSRLLFALVPVILFFQF</sequence>
<feature type="domain" description="Ephrin RBD" evidence="8">
    <location>
        <begin position="72"/>
        <end position="211"/>
    </location>
</feature>
<name>A0A1I7XRT3_HETBA</name>
<comment type="similarity">
    <text evidence="6">Belongs to the ephrin family.</text>
</comment>
<evidence type="ECO:0000256" key="2">
    <source>
        <dbReference type="ARBA" id="ARBA00022729"/>
    </source>
</evidence>
<dbReference type="Gene3D" id="2.60.40.420">
    <property type="entry name" value="Cupredoxins - blue copper proteins"/>
    <property type="match status" value="1"/>
</dbReference>
<evidence type="ECO:0000313" key="10">
    <source>
        <dbReference type="WBParaSite" id="Hba_20236"/>
    </source>
</evidence>
<evidence type="ECO:0000256" key="7">
    <source>
        <dbReference type="SAM" id="SignalP"/>
    </source>
</evidence>
<dbReference type="Proteomes" id="UP000095283">
    <property type="component" value="Unplaced"/>
</dbReference>
<keyword evidence="9" id="KW-1185">Reference proteome</keyword>
<keyword evidence="4" id="KW-1015">Disulfide bond</keyword>
<evidence type="ECO:0000256" key="3">
    <source>
        <dbReference type="ARBA" id="ARBA00023136"/>
    </source>
</evidence>
<dbReference type="PANTHER" id="PTHR11304:SF29">
    <property type="entry name" value="EPHRIN"/>
    <property type="match status" value="1"/>
</dbReference>
<evidence type="ECO:0000256" key="1">
    <source>
        <dbReference type="ARBA" id="ARBA00004370"/>
    </source>
</evidence>
<proteinExistence type="inferred from homology"/>
<dbReference type="SUPFAM" id="SSF49503">
    <property type="entry name" value="Cupredoxins"/>
    <property type="match status" value="1"/>
</dbReference>
<keyword evidence="3" id="KW-0472">Membrane</keyword>
<dbReference type="InterPro" id="IPR008972">
    <property type="entry name" value="Cupredoxin"/>
</dbReference>
<organism evidence="9 10">
    <name type="scientific">Heterorhabditis bacteriophora</name>
    <name type="common">Entomopathogenic nematode worm</name>
    <dbReference type="NCBI Taxonomy" id="37862"/>
    <lineage>
        <taxon>Eukaryota</taxon>
        <taxon>Metazoa</taxon>
        <taxon>Ecdysozoa</taxon>
        <taxon>Nematoda</taxon>
        <taxon>Chromadorea</taxon>
        <taxon>Rhabditida</taxon>
        <taxon>Rhabditina</taxon>
        <taxon>Rhabditomorpha</taxon>
        <taxon>Strongyloidea</taxon>
        <taxon>Heterorhabditidae</taxon>
        <taxon>Heterorhabditis</taxon>
    </lineage>
</organism>
<dbReference type="GO" id="GO:0005886">
    <property type="term" value="C:plasma membrane"/>
    <property type="evidence" value="ECO:0007669"/>
    <property type="project" value="TreeGrafter"/>
</dbReference>
<evidence type="ECO:0000259" key="8">
    <source>
        <dbReference type="PROSITE" id="PS51551"/>
    </source>
</evidence>
<keyword evidence="2 7" id="KW-0732">Signal</keyword>
<keyword evidence="5" id="KW-0325">Glycoprotein</keyword>
<dbReference type="PROSITE" id="PS51551">
    <property type="entry name" value="EPHRIN_RBD_2"/>
    <property type="match status" value="1"/>
</dbReference>
<evidence type="ECO:0000256" key="6">
    <source>
        <dbReference type="PROSITE-ProRule" id="PRU00884"/>
    </source>
</evidence>
<comment type="caution">
    <text evidence="6">Lacks conserved residue(s) required for the propagation of feature annotation.</text>
</comment>
<dbReference type="InterPro" id="IPR031328">
    <property type="entry name" value="Ephrin"/>
</dbReference>
<reference evidence="10" key="1">
    <citation type="submission" date="2016-11" db="UniProtKB">
        <authorList>
            <consortium name="WormBaseParasite"/>
        </authorList>
    </citation>
    <scope>IDENTIFICATION</scope>
</reference>
<evidence type="ECO:0000256" key="4">
    <source>
        <dbReference type="ARBA" id="ARBA00023157"/>
    </source>
</evidence>
<comment type="subcellular location">
    <subcellularLocation>
        <location evidence="1">Membrane</location>
    </subcellularLocation>
</comment>
<dbReference type="GO" id="GO:0046875">
    <property type="term" value="F:ephrin receptor binding"/>
    <property type="evidence" value="ECO:0007669"/>
    <property type="project" value="TreeGrafter"/>
</dbReference>
<evidence type="ECO:0000256" key="5">
    <source>
        <dbReference type="ARBA" id="ARBA00023180"/>
    </source>
</evidence>